<reference evidence="6" key="1">
    <citation type="journal article" date="2019" name="Int. J. Syst. Evol. Microbiol.">
        <title>The Global Catalogue of Microorganisms (GCM) 10K type strain sequencing project: providing services to taxonomists for standard genome sequencing and annotation.</title>
        <authorList>
            <consortium name="The Broad Institute Genomics Platform"/>
            <consortium name="The Broad Institute Genome Sequencing Center for Infectious Disease"/>
            <person name="Wu L."/>
            <person name="Ma J."/>
        </authorList>
    </citation>
    <scope>NUCLEOTIDE SEQUENCE [LARGE SCALE GENOMIC DNA]</scope>
    <source>
        <strain evidence="6">JCM 15591</strain>
    </source>
</reference>
<keyword evidence="6" id="KW-1185">Reference proteome</keyword>
<feature type="domain" description="HTH araC/xylS-type" evidence="4">
    <location>
        <begin position="10"/>
        <end position="108"/>
    </location>
</feature>
<evidence type="ECO:0000256" key="3">
    <source>
        <dbReference type="ARBA" id="ARBA00023163"/>
    </source>
</evidence>
<dbReference type="SMART" id="SM00342">
    <property type="entry name" value="HTH_ARAC"/>
    <property type="match status" value="1"/>
</dbReference>
<proteinExistence type="predicted"/>
<protein>
    <recommendedName>
        <fullName evidence="4">HTH araC/xylS-type domain-containing protein</fullName>
    </recommendedName>
</protein>
<dbReference type="InterPro" id="IPR050204">
    <property type="entry name" value="AraC_XylS_family_regulators"/>
</dbReference>
<evidence type="ECO:0000313" key="6">
    <source>
        <dbReference type="Proteomes" id="UP001501475"/>
    </source>
</evidence>
<gene>
    <name evidence="5" type="ORF">GCM10009810_05100</name>
</gene>
<sequence length="112" mass="11915">MRSARPGDLERLQAAVLATPARDCSLAAMASEAGLSARTLARRFAIETGQSPITWLVAARLTCAQELLESTGLSVEAVAHAAGFASADLLRKHFRVRYGTSPQAHPLAMRQA</sequence>
<comment type="caution">
    <text evidence="5">The sequence shown here is derived from an EMBL/GenBank/DDBJ whole genome shotgun (WGS) entry which is preliminary data.</text>
</comment>
<dbReference type="PROSITE" id="PS01124">
    <property type="entry name" value="HTH_ARAC_FAMILY_2"/>
    <property type="match status" value="1"/>
</dbReference>
<keyword evidence="1" id="KW-0805">Transcription regulation</keyword>
<name>A0ABP4W8E9_9MICO</name>
<dbReference type="InterPro" id="IPR018060">
    <property type="entry name" value="HTH_AraC"/>
</dbReference>
<keyword evidence="2" id="KW-0238">DNA-binding</keyword>
<dbReference type="Gene3D" id="1.10.10.60">
    <property type="entry name" value="Homeodomain-like"/>
    <property type="match status" value="1"/>
</dbReference>
<dbReference type="InterPro" id="IPR009057">
    <property type="entry name" value="Homeodomain-like_sf"/>
</dbReference>
<dbReference type="RefSeq" id="WP_344061672.1">
    <property type="nucleotide sequence ID" value="NZ_BAAAPN010000014.1"/>
</dbReference>
<dbReference type="Pfam" id="PF12833">
    <property type="entry name" value="HTH_18"/>
    <property type="match status" value="1"/>
</dbReference>
<accession>A0ABP4W8E9</accession>
<evidence type="ECO:0000313" key="5">
    <source>
        <dbReference type="EMBL" id="GAA1747475.1"/>
    </source>
</evidence>
<evidence type="ECO:0000256" key="2">
    <source>
        <dbReference type="ARBA" id="ARBA00023125"/>
    </source>
</evidence>
<evidence type="ECO:0000256" key="1">
    <source>
        <dbReference type="ARBA" id="ARBA00023015"/>
    </source>
</evidence>
<evidence type="ECO:0000259" key="4">
    <source>
        <dbReference type="PROSITE" id="PS01124"/>
    </source>
</evidence>
<organism evidence="5 6">
    <name type="scientific">Nostocoides vanveenii</name>
    <dbReference type="NCBI Taxonomy" id="330835"/>
    <lineage>
        <taxon>Bacteria</taxon>
        <taxon>Bacillati</taxon>
        <taxon>Actinomycetota</taxon>
        <taxon>Actinomycetes</taxon>
        <taxon>Micrococcales</taxon>
        <taxon>Intrasporangiaceae</taxon>
        <taxon>Nostocoides</taxon>
    </lineage>
</organism>
<dbReference type="PANTHER" id="PTHR46796">
    <property type="entry name" value="HTH-TYPE TRANSCRIPTIONAL ACTIVATOR RHAS-RELATED"/>
    <property type="match status" value="1"/>
</dbReference>
<dbReference type="EMBL" id="BAAAPN010000014">
    <property type="protein sequence ID" value="GAA1747475.1"/>
    <property type="molecule type" value="Genomic_DNA"/>
</dbReference>
<dbReference type="SUPFAM" id="SSF46689">
    <property type="entry name" value="Homeodomain-like"/>
    <property type="match status" value="2"/>
</dbReference>
<dbReference type="Proteomes" id="UP001501475">
    <property type="component" value="Unassembled WGS sequence"/>
</dbReference>
<keyword evidence="3" id="KW-0804">Transcription</keyword>